<evidence type="ECO:0000313" key="7">
    <source>
        <dbReference type="Proteomes" id="UP001472866"/>
    </source>
</evidence>
<evidence type="ECO:0000256" key="4">
    <source>
        <dbReference type="SAM" id="SignalP"/>
    </source>
</evidence>
<feature type="domain" description="Calcineurin-like phosphoesterase" evidence="5">
    <location>
        <begin position="40"/>
        <end position="352"/>
    </location>
</feature>
<evidence type="ECO:0000256" key="2">
    <source>
        <dbReference type="ARBA" id="ARBA00023180"/>
    </source>
</evidence>
<reference evidence="6 7" key="1">
    <citation type="submission" date="2024-03" db="EMBL/GenBank/DDBJ databases">
        <title>Complete genome sequence of the green alga Chloropicon roscoffensis RCC1871.</title>
        <authorList>
            <person name="Lemieux C."/>
            <person name="Pombert J.-F."/>
            <person name="Otis C."/>
            <person name="Turmel M."/>
        </authorList>
    </citation>
    <scope>NUCLEOTIDE SEQUENCE [LARGE SCALE GENOMIC DNA]</scope>
    <source>
        <strain evidence="6 7">RCC1871</strain>
    </source>
</reference>
<name>A0AAX4PAK1_9CHLO</name>
<dbReference type="AlphaFoldDB" id="A0AAX4PAK1"/>
<dbReference type="Gene3D" id="3.60.21.10">
    <property type="match status" value="1"/>
</dbReference>
<evidence type="ECO:0000259" key="5">
    <source>
        <dbReference type="Pfam" id="PF00149"/>
    </source>
</evidence>
<evidence type="ECO:0000256" key="3">
    <source>
        <dbReference type="SAM" id="MobiDB-lite"/>
    </source>
</evidence>
<dbReference type="PANTHER" id="PTHR10340:SF57">
    <property type="entry name" value="METALLOPHOS DOMAIN-CONTAINING PROTEIN"/>
    <property type="match status" value="1"/>
</dbReference>
<keyword evidence="1" id="KW-0378">Hydrolase</keyword>
<sequence>MGVRKVASSPLRRAATTLLALVVALASVPGLGASGEAGELRVLHITDVHLDLQYEAGSNALCARPPCCRPPSSRKGQRKLAEGVGTDEKAVSGAPVRPEKPKMVENDDSVAGKLGSRNCDSPLALLQSALSAARSVDPDIVVWTGDTLPHRSDKDGTEPGAGREEALRVLANATGAFRTALSGYFDESGLDPEPLRGRVFPVLGNHDFRPAHTDPGPGRRAWLTGSLADGPWGDLLGSDEARRTFTHGGFYKAPVRARGMGSGAYVIGLNTEVCHVRNYHAFGDETSAEEQLRWLRLTLTDLRADGGKAILIGHIPPGLWSGCWGEYSEEYENIVGSFEDVVAAQLYGHHHSGSLRVLHGADGEGAASGVAYVTPSLTPFRNQLPSFRVYTVSLGGGGEGTAGEGTPSPAAPPVTKFTQYFLDLSKYRAPSEADVVAWYVSYTAPDSLGIPDLAPKTWRLVADRLLSNKTIRDDYVRLEANGREGAFMGTERQLLTLPCGMRHVGNSGLMECAKQNEEQFKRDYTGKEHTYVLTTMFSFDVLMDEFCTSLEGFLPSDCAITESPFVG</sequence>
<dbReference type="InterPro" id="IPR029052">
    <property type="entry name" value="Metallo-depent_PP-like"/>
</dbReference>
<feature type="chain" id="PRO_5043870150" evidence="4">
    <location>
        <begin position="27"/>
        <end position="567"/>
    </location>
</feature>
<accession>A0AAX4PAK1</accession>
<dbReference type="InterPro" id="IPR004843">
    <property type="entry name" value="Calcineurin-like_PHP"/>
</dbReference>
<proteinExistence type="predicted"/>
<feature type="region of interest" description="Disordered" evidence="3">
    <location>
        <begin position="68"/>
        <end position="104"/>
    </location>
</feature>
<evidence type="ECO:0000256" key="1">
    <source>
        <dbReference type="ARBA" id="ARBA00022801"/>
    </source>
</evidence>
<dbReference type="GO" id="GO:0016787">
    <property type="term" value="F:hydrolase activity"/>
    <property type="evidence" value="ECO:0007669"/>
    <property type="project" value="UniProtKB-KW"/>
</dbReference>
<organism evidence="6 7">
    <name type="scientific">Chloropicon roscoffensis</name>
    <dbReference type="NCBI Taxonomy" id="1461544"/>
    <lineage>
        <taxon>Eukaryota</taxon>
        <taxon>Viridiplantae</taxon>
        <taxon>Chlorophyta</taxon>
        <taxon>Chloropicophyceae</taxon>
        <taxon>Chloropicales</taxon>
        <taxon>Chloropicaceae</taxon>
        <taxon>Chloropicon</taxon>
    </lineage>
</organism>
<dbReference type="PANTHER" id="PTHR10340">
    <property type="entry name" value="SPHINGOMYELIN PHOSPHODIESTERASE"/>
    <property type="match status" value="1"/>
</dbReference>
<keyword evidence="2" id="KW-0325">Glycoprotein</keyword>
<dbReference type="EMBL" id="CP151506">
    <property type="protein sequence ID" value="WZN62779.1"/>
    <property type="molecule type" value="Genomic_DNA"/>
</dbReference>
<dbReference type="Proteomes" id="UP001472866">
    <property type="component" value="Chromosome 06"/>
</dbReference>
<protein>
    <submittedName>
        <fullName evidence="6">Metallo-dependent phosphatase</fullName>
    </submittedName>
</protein>
<evidence type="ECO:0000313" key="6">
    <source>
        <dbReference type="EMBL" id="WZN62779.1"/>
    </source>
</evidence>
<keyword evidence="4" id="KW-0732">Signal</keyword>
<feature type="signal peptide" evidence="4">
    <location>
        <begin position="1"/>
        <end position="26"/>
    </location>
</feature>
<gene>
    <name evidence="6" type="ORF">HKI87_06g43210</name>
</gene>
<dbReference type="SUPFAM" id="SSF56300">
    <property type="entry name" value="Metallo-dependent phosphatases"/>
    <property type="match status" value="1"/>
</dbReference>
<keyword evidence="7" id="KW-1185">Reference proteome</keyword>
<dbReference type="Pfam" id="PF00149">
    <property type="entry name" value="Metallophos"/>
    <property type="match status" value="1"/>
</dbReference>